<dbReference type="InterPro" id="IPR011991">
    <property type="entry name" value="ArsR-like_HTH"/>
</dbReference>
<dbReference type="InterPro" id="IPR036390">
    <property type="entry name" value="WH_DNA-bd_sf"/>
</dbReference>
<dbReference type="SMART" id="SM00418">
    <property type="entry name" value="HTH_ARSR"/>
    <property type="match status" value="1"/>
</dbReference>
<gene>
    <name evidence="2" type="ORF">NF557_03825</name>
</gene>
<sequence length="191" mass="21187">MSELTSPPRRTALRVLAHPLRSRLLAELRVHGDATATELARALETNTGATSYHLRQLAEVGLIEDSGEGTGRRRVWRATISPGPTEASGDILDPDDPDDVAAADWLARDYLEHFTGRAGDWLDSRTEWPEHWQPVLGLEDHLVLVTAEQMTALSEELLEVLERYRRVGQGNPAAKRVSFYTCALPVDRAPS</sequence>
<dbReference type="SUPFAM" id="SSF46785">
    <property type="entry name" value="Winged helix' DNA-binding domain"/>
    <property type="match status" value="1"/>
</dbReference>
<evidence type="ECO:0000313" key="3">
    <source>
        <dbReference type="Proteomes" id="UP001056535"/>
    </source>
</evidence>
<dbReference type="CDD" id="cd00090">
    <property type="entry name" value="HTH_ARSR"/>
    <property type="match status" value="1"/>
</dbReference>
<dbReference type="InterPro" id="IPR001845">
    <property type="entry name" value="HTH_ArsR_DNA-bd_dom"/>
</dbReference>
<accession>A0ABY4YKA4</accession>
<feature type="domain" description="HTH arsR-type" evidence="1">
    <location>
        <begin position="11"/>
        <end position="109"/>
    </location>
</feature>
<dbReference type="Pfam" id="PF12840">
    <property type="entry name" value="HTH_20"/>
    <property type="match status" value="1"/>
</dbReference>
<name>A0ABY4YKA4_9MICO</name>
<evidence type="ECO:0000313" key="2">
    <source>
        <dbReference type="EMBL" id="USQ77057.1"/>
    </source>
</evidence>
<dbReference type="EMBL" id="CP099490">
    <property type="protein sequence ID" value="USQ77057.1"/>
    <property type="molecule type" value="Genomic_DNA"/>
</dbReference>
<dbReference type="Gene3D" id="1.10.10.10">
    <property type="entry name" value="Winged helix-like DNA-binding domain superfamily/Winged helix DNA-binding domain"/>
    <property type="match status" value="1"/>
</dbReference>
<dbReference type="InterPro" id="IPR036388">
    <property type="entry name" value="WH-like_DNA-bd_sf"/>
</dbReference>
<keyword evidence="3" id="KW-1185">Reference proteome</keyword>
<organism evidence="2 3">
    <name type="scientific">Ornithinimicrobium cryptoxanthini</name>
    <dbReference type="NCBI Taxonomy" id="2934161"/>
    <lineage>
        <taxon>Bacteria</taxon>
        <taxon>Bacillati</taxon>
        <taxon>Actinomycetota</taxon>
        <taxon>Actinomycetes</taxon>
        <taxon>Micrococcales</taxon>
        <taxon>Ornithinimicrobiaceae</taxon>
        <taxon>Ornithinimicrobium</taxon>
    </lineage>
</organism>
<reference evidence="2" key="1">
    <citation type="submission" date="2022-06" db="EMBL/GenBank/DDBJ databases">
        <title>Ornithinimicrobium JY.X270.</title>
        <authorList>
            <person name="Huang Y."/>
        </authorList>
    </citation>
    <scope>NUCLEOTIDE SEQUENCE</scope>
    <source>
        <strain evidence="2">JY.X270</strain>
    </source>
</reference>
<proteinExistence type="predicted"/>
<dbReference type="Proteomes" id="UP001056535">
    <property type="component" value="Chromosome"/>
</dbReference>
<evidence type="ECO:0000259" key="1">
    <source>
        <dbReference type="SMART" id="SM00418"/>
    </source>
</evidence>
<protein>
    <submittedName>
        <fullName evidence="2">Helix-turn-helix domain-containing protein</fullName>
    </submittedName>
</protein>
<dbReference type="RefSeq" id="WP_252621759.1">
    <property type="nucleotide sequence ID" value="NZ_CP099490.1"/>
</dbReference>